<dbReference type="GO" id="GO:0000502">
    <property type="term" value="C:proteasome complex"/>
    <property type="evidence" value="ECO:0007669"/>
    <property type="project" value="UniProtKB-KW"/>
</dbReference>
<organism evidence="5 6">
    <name type="scientific">Blattamonas nauphoetae</name>
    <dbReference type="NCBI Taxonomy" id="2049346"/>
    <lineage>
        <taxon>Eukaryota</taxon>
        <taxon>Metamonada</taxon>
        <taxon>Preaxostyla</taxon>
        <taxon>Oxymonadida</taxon>
        <taxon>Blattamonas</taxon>
    </lineage>
</organism>
<evidence type="ECO:0000256" key="2">
    <source>
        <dbReference type="PROSITE-ProRule" id="PRU00808"/>
    </source>
</evidence>
<dbReference type="InterPro" id="IPR001353">
    <property type="entry name" value="Proteasome_sua/b"/>
</dbReference>
<sequence>MSDGAYSYSLTTFSPSGKLLQIEHALEAVNHGNSSLGIKATNGVVLAAAKKLAPLVDETSIERISNITHNVGAVFSGLSPDFRVILKKARKNAEKYRLKFGEEPSAKVVATYIGSLMQEYTQAGGVRPMGCSVLVAGFDHKHHVGELYQIDPSGSFWSWKATAIGQDSLTTKAFLEKRFRADMEIDDAIHTAILTVKETYDGVLTENGIDIAIVGERQTGQGDSAKVTPIEFKRLSVEEIKAYMAENE</sequence>
<dbReference type="PANTHER" id="PTHR11599">
    <property type="entry name" value="PROTEASOME SUBUNIT ALPHA/BETA"/>
    <property type="match status" value="1"/>
</dbReference>
<comment type="subunit">
    <text evidence="3">The 26S proteasome consists of a 20S proteasome core and two 19S regulatory subunits.</text>
</comment>
<comment type="subcellular location">
    <subcellularLocation>
        <location evidence="3">Cytoplasm</location>
    </subcellularLocation>
    <subcellularLocation>
        <location evidence="3">Nucleus</location>
    </subcellularLocation>
</comment>
<keyword evidence="1 2" id="KW-0647">Proteasome</keyword>
<evidence type="ECO:0000256" key="1">
    <source>
        <dbReference type="ARBA" id="ARBA00022942"/>
    </source>
</evidence>
<dbReference type="Proteomes" id="UP001281761">
    <property type="component" value="Unassembled WGS sequence"/>
</dbReference>
<comment type="caution">
    <text evidence="5">The sequence shown here is derived from an EMBL/GenBank/DDBJ whole genome shotgun (WGS) entry which is preliminary data.</text>
</comment>
<evidence type="ECO:0000259" key="4">
    <source>
        <dbReference type="PROSITE" id="PS00388"/>
    </source>
</evidence>
<dbReference type="SMART" id="SM00948">
    <property type="entry name" value="Proteasome_A_N"/>
    <property type="match status" value="1"/>
</dbReference>
<evidence type="ECO:0000256" key="3">
    <source>
        <dbReference type="RuleBase" id="RU000551"/>
    </source>
</evidence>
<dbReference type="SUPFAM" id="SSF56235">
    <property type="entry name" value="N-terminal nucleophile aminohydrolases (Ntn hydrolases)"/>
    <property type="match status" value="1"/>
</dbReference>
<dbReference type="PROSITE" id="PS51475">
    <property type="entry name" value="PROTEASOME_ALPHA_2"/>
    <property type="match status" value="1"/>
</dbReference>
<feature type="domain" description="Proteasome alpha-type subunits" evidence="4">
    <location>
        <begin position="6"/>
        <end position="28"/>
    </location>
</feature>
<evidence type="ECO:0000313" key="6">
    <source>
        <dbReference type="Proteomes" id="UP001281761"/>
    </source>
</evidence>
<dbReference type="Pfam" id="PF10584">
    <property type="entry name" value="Proteasome_A_N"/>
    <property type="match status" value="1"/>
</dbReference>
<evidence type="ECO:0000313" key="5">
    <source>
        <dbReference type="EMBL" id="KAK2941877.1"/>
    </source>
</evidence>
<reference evidence="5 6" key="1">
    <citation type="journal article" date="2022" name="bioRxiv">
        <title>Genomics of Preaxostyla Flagellates Illuminates Evolutionary Transitions and the Path Towards Mitochondrial Loss.</title>
        <authorList>
            <person name="Novak L.V.F."/>
            <person name="Treitli S.C."/>
            <person name="Pyrih J."/>
            <person name="Halakuc P."/>
            <person name="Pipaliya S.V."/>
            <person name="Vacek V."/>
            <person name="Brzon O."/>
            <person name="Soukal P."/>
            <person name="Eme L."/>
            <person name="Dacks J.B."/>
            <person name="Karnkowska A."/>
            <person name="Elias M."/>
            <person name="Hampl V."/>
        </authorList>
    </citation>
    <scope>NUCLEOTIDE SEQUENCE [LARGE SCALE GENOMIC DNA]</scope>
    <source>
        <strain evidence="5">NAU3</strain>
        <tissue evidence="5">Gut</tissue>
    </source>
</reference>
<dbReference type="InterPro" id="IPR023332">
    <property type="entry name" value="Proteasome_alpha-type"/>
</dbReference>
<dbReference type="InterPro" id="IPR000426">
    <property type="entry name" value="Proteasome_asu_N"/>
</dbReference>
<dbReference type="InterPro" id="IPR029055">
    <property type="entry name" value="Ntn_hydrolases_N"/>
</dbReference>
<dbReference type="PROSITE" id="PS00388">
    <property type="entry name" value="PROTEASOME_ALPHA_1"/>
    <property type="match status" value="1"/>
</dbReference>
<gene>
    <name evidence="5" type="ORF">BLNAU_23217</name>
</gene>
<keyword evidence="6" id="KW-1185">Reference proteome</keyword>
<proteinExistence type="inferred from homology"/>
<comment type="similarity">
    <text evidence="2 3">Belongs to the peptidase T1A family.</text>
</comment>
<dbReference type="Pfam" id="PF00227">
    <property type="entry name" value="Proteasome"/>
    <property type="match status" value="1"/>
</dbReference>
<dbReference type="EMBL" id="JARBJD010000454">
    <property type="protein sequence ID" value="KAK2941877.1"/>
    <property type="molecule type" value="Genomic_DNA"/>
</dbReference>
<protein>
    <recommendedName>
        <fullName evidence="3">Proteasome subunit alpha type</fullName>
    </recommendedName>
</protein>
<keyword evidence="3" id="KW-0539">Nucleus</keyword>
<dbReference type="InterPro" id="IPR050115">
    <property type="entry name" value="Proteasome_alpha"/>
</dbReference>
<keyword evidence="3" id="KW-0963">Cytoplasm</keyword>
<accession>A0ABQ9WT26</accession>
<dbReference type="Gene3D" id="3.60.20.10">
    <property type="entry name" value="Glutamine Phosphoribosylpyrophosphate, subunit 1, domain 1"/>
    <property type="match status" value="1"/>
</dbReference>
<name>A0ABQ9WT26_9EUKA</name>